<dbReference type="PANTHER" id="PTHR48081">
    <property type="entry name" value="AB HYDROLASE SUPERFAMILY PROTEIN C4A8.06C"/>
    <property type="match status" value="1"/>
</dbReference>
<keyword evidence="1" id="KW-0378">Hydrolase</keyword>
<dbReference type="InterPro" id="IPR013094">
    <property type="entry name" value="AB_hydrolase_3"/>
</dbReference>
<comment type="caution">
    <text evidence="3">The sequence shown here is derived from an EMBL/GenBank/DDBJ whole genome shotgun (WGS) entry which is preliminary data.</text>
</comment>
<gene>
    <name evidence="3" type="ORF">TCE0_042f14539</name>
</gene>
<protein>
    <recommendedName>
        <fullName evidence="2">Alpha/beta hydrolase fold-3 domain-containing protein</fullName>
    </recommendedName>
</protein>
<sequence length="458" mass="50620">MATAEEQRRLVKSVCQQYRRIPWEPLAQKQRNSARDLPARGNIWIGRVSFPAPSSPSVRDALYRVINHLKSDYQKITPAEETPILDVGVEFIGERTGDIAPDAPEPDISEEDKLRALEKECSSDMTILYIHGGGLYFSSPAEFRAASVRLAKMTKARVASIRYRLAPNNSFPAPILDTLIAYANLIHPPYGAAWSAVPADRIVITGNSSGANLGLGVIKFLLEWQRLSGQPVASIADFHGRAISLPLPAGMATVSGWCDQCDALPSWHRNGEYDILGVLQPACMPCHPVDSIWPTNPPREHPYCTGMTLDHELVSPAAVRDWTGAPPMFFLCGSEERGIDGNRVVASQAAKSGVTVTWNEYEGMPHDFILIMAKLPQAKHAMALWARACVDFIASKKDGRIIARPSAIRLLMPDCKAKIDLGDPRDMSPLPFEEVRRKMREYNATRPVWTGKLGEPHL</sequence>
<dbReference type="PANTHER" id="PTHR48081:SF8">
    <property type="entry name" value="ALPHA_BETA HYDROLASE FOLD-3 DOMAIN-CONTAINING PROTEIN-RELATED"/>
    <property type="match status" value="1"/>
</dbReference>
<dbReference type="Pfam" id="PF07859">
    <property type="entry name" value="Abhydrolase_3"/>
    <property type="match status" value="1"/>
</dbReference>
<dbReference type="Gene3D" id="3.40.50.1820">
    <property type="entry name" value="alpha/beta hydrolase"/>
    <property type="match status" value="1"/>
</dbReference>
<evidence type="ECO:0000313" key="4">
    <source>
        <dbReference type="Proteomes" id="UP000053095"/>
    </source>
</evidence>
<dbReference type="Proteomes" id="UP000053095">
    <property type="component" value="Unassembled WGS sequence"/>
</dbReference>
<name>A0A6V8HI13_TALPI</name>
<feature type="domain" description="Alpha/beta hydrolase fold-3" evidence="2">
    <location>
        <begin position="127"/>
        <end position="369"/>
    </location>
</feature>
<reference evidence="4" key="1">
    <citation type="journal article" date="2015" name="Genome Announc.">
        <title>Draft genome sequence of Talaromyces cellulolyticus strain Y-94, a source of lignocellulosic biomass-degrading enzymes.</title>
        <authorList>
            <person name="Fujii T."/>
            <person name="Koike H."/>
            <person name="Sawayama S."/>
            <person name="Yano S."/>
            <person name="Inoue H."/>
        </authorList>
    </citation>
    <scope>NUCLEOTIDE SEQUENCE [LARGE SCALE GENOMIC DNA]</scope>
    <source>
        <strain evidence="4">Y-94</strain>
    </source>
</reference>
<evidence type="ECO:0000313" key="3">
    <source>
        <dbReference type="EMBL" id="GAM41427.1"/>
    </source>
</evidence>
<dbReference type="AlphaFoldDB" id="A0A6V8HI13"/>
<organism evidence="3 4">
    <name type="scientific">Talaromyces pinophilus</name>
    <name type="common">Penicillium pinophilum</name>
    <dbReference type="NCBI Taxonomy" id="128442"/>
    <lineage>
        <taxon>Eukaryota</taxon>
        <taxon>Fungi</taxon>
        <taxon>Dikarya</taxon>
        <taxon>Ascomycota</taxon>
        <taxon>Pezizomycotina</taxon>
        <taxon>Eurotiomycetes</taxon>
        <taxon>Eurotiomycetidae</taxon>
        <taxon>Eurotiales</taxon>
        <taxon>Trichocomaceae</taxon>
        <taxon>Talaromyces</taxon>
        <taxon>Talaromyces sect. Talaromyces</taxon>
    </lineage>
</organism>
<evidence type="ECO:0000256" key="1">
    <source>
        <dbReference type="ARBA" id="ARBA00022801"/>
    </source>
</evidence>
<proteinExistence type="predicted"/>
<dbReference type="EMBL" id="DF933838">
    <property type="protein sequence ID" value="GAM41427.1"/>
    <property type="molecule type" value="Genomic_DNA"/>
</dbReference>
<keyword evidence="4" id="KW-1185">Reference proteome</keyword>
<dbReference type="GO" id="GO:0016787">
    <property type="term" value="F:hydrolase activity"/>
    <property type="evidence" value="ECO:0007669"/>
    <property type="project" value="UniProtKB-KW"/>
</dbReference>
<evidence type="ECO:0000259" key="2">
    <source>
        <dbReference type="Pfam" id="PF07859"/>
    </source>
</evidence>
<dbReference type="SUPFAM" id="SSF53474">
    <property type="entry name" value="alpha/beta-Hydrolases"/>
    <property type="match status" value="1"/>
</dbReference>
<dbReference type="InterPro" id="IPR050300">
    <property type="entry name" value="GDXG_lipolytic_enzyme"/>
</dbReference>
<accession>A0A6V8HI13</accession>
<dbReference type="InterPro" id="IPR029058">
    <property type="entry name" value="AB_hydrolase_fold"/>
</dbReference>